<dbReference type="CDD" id="cd08195">
    <property type="entry name" value="DHQS"/>
    <property type="match status" value="1"/>
</dbReference>
<dbReference type="Pfam" id="PF01077">
    <property type="entry name" value="NIR_SIR"/>
    <property type="match status" value="1"/>
</dbReference>
<dbReference type="PRINTS" id="PR00397">
    <property type="entry name" value="SIROHAEM"/>
</dbReference>
<keyword evidence="16" id="KW-0411">Iron-sulfur</keyword>
<evidence type="ECO:0000256" key="3">
    <source>
        <dbReference type="ARBA" id="ARBA00002010"/>
    </source>
</evidence>
<dbReference type="InterPro" id="IPR056179">
    <property type="entry name" value="DHQS_C"/>
</dbReference>
<evidence type="ECO:0000256" key="11">
    <source>
        <dbReference type="ARBA" id="ARBA00022617"/>
    </source>
</evidence>
<feature type="signal peptide" evidence="22">
    <location>
        <begin position="1"/>
        <end position="23"/>
    </location>
</feature>
<evidence type="ECO:0000259" key="23">
    <source>
        <dbReference type="Pfam" id="PF01077"/>
    </source>
</evidence>
<dbReference type="PROSITE" id="PS00365">
    <property type="entry name" value="NIR_SIR"/>
    <property type="match status" value="1"/>
</dbReference>
<evidence type="ECO:0000256" key="7">
    <source>
        <dbReference type="ARBA" id="ARBA00010429"/>
    </source>
</evidence>
<evidence type="ECO:0000256" key="12">
    <source>
        <dbReference type="ARBA" id="ARBA00022723"/>
    </source>
</evidence>
<keyword evidence="18" id="KW-0057">Aromatic amino acid biosynthesis</keyword>
<evidence type="ECO:0000313" key="28">
    <source>
        <dbReference type="Proteomes" id="UP001530293"/>
    </source>
</evidence>
<comment type="subunit">
    <text evidence="20">Monomer. Interacts with ferredoxin.</text>
</comment>
<evidence type="ECO:0000256" key="6">
    <source>
        <dbReference type="ARBA" id="ARBA00005412"/>
    </source>
</evidence>
<comment type="caution">
    <text evidence="27">The sequence shown here is derived from an EMBL/GenBank/DDBJ whole genome shotgun (WGS) entry which is preliminary data.</text>
</comment>
<dbReference type="PANTHER" id="PTHR11493:SF47">
    <property type="entry name" value="SULFITE REDUCTASE [NADPH] SUBUNIT BETA"/>
    <property type="match status" value="1"/>
</dbReference>
<evidence type="ECO:0000313" key="27">
    <source>
        <dbReference type="EMBL" id="KAL3765200.1"/>
    </source>
</evidence>
<evidence type="ECO:0000256" key="1">
    <source>
        <dbReference type="ARBA" id="ARBA00001929"/>
    </source>
</evidence>
<dbReference type="InterPro" id="IPR030960">
    <property type="entry name" value="DHQS/DOIS_N"/>
</dbReference>
<dbReference type="InterPro" id="IPR006067">
    <property type="entry name" value="NO2/SO3_Rdtase_4Fe4S_dom"/>
</dbReference>
<keyword evidence="10" id="KW-0028">Amino-acid biosynthesis</keyword>
<dbReference type="InterPro" id="IPR005117">
    <property type="entry name" value="NiRdtase/SiRdtase_haem-b_fer"/>
</dbReference>
<feature type="domain" description="3-dehydroquinate synthase N-terminal" evidence="24">
    <location>
        <begin position="769"/>
        <end position="796"/>
    </location>
</feature>
<dbReference type="PANTHER" id="PTHR11493">
    <property type="entry name" value="SULFITE REDUCTASE [NADPH] SUBUNIT BETA-RELATED"/>
    <property type="match status" value="1"/>
</dbReference>
<keyword evidence="9" id="KW-0004">4Fe-4S</keyword>
<evidence type="ECO:0000259" key="24">
    <source>
        <dbReference type="Pfam" id="PF01761"/>
    </source>
</evidence>
<dbReference type="GO" id="GO:0050311">
    <property type="term" value="F:sulfite reductase (ferredoxin) activity"/>
    <property type="evidence" value="ECO:0007669"/>
    <property type="project" value="UniProtKB-EC"/>
</dbReference>
<evidence type="ECO:0000256" key="9">
    <source>
        <dbReference type="ARBA" id="ARBA00022485"/>
    </source>
</evidence>
<evidence type="ECO:0000256" key="5">
    <source>
        <dbReference type="ARBA" id="ARBA00004595"/>
    </source>
</evidence>
<dbReference type="GO" id="GO:0008652">
    <property type="term" value="P:amino acid biosynthetic process"/>
    <property type="evidence" value="ECO:0007669"/>
    <property type="project" value="UniProtKB-KW"/>
</dbReference>
<dbReference type="Gene3D" id="1.20.1090.10">
    <property type="entry name" value="Dehydroquinate synthase-like - alpha domain"/>
    <property type="match status" value="1"/>
</dbReference>
<comment type="catalytic activity">
    <reaction evidence="21">
        <text>hydrogen sulfide + 6 oxidized [2Fe-2S]-[ferredoxin] + 3 H2O = sulfite + 6 reduced [2Fe-2S]-[ferredoxin] + 7 H(+)</text>
        <dbReference type="Rhea" id="RHEA:23132"/>
        <dbReference type="Rhea" id="RHEA-COMP:10000"/>
        <dbReference type="Rhea" id="RHEA-COMP:10001"/>
        <dbReference type="ChEBI" id="CHEBI:15377"/>
        <dbReference type="ChEBI" id="CHEBI:15378"/>
        <dbReference type="ChEBI" id="CHEBI:17359"/>
        <dbReference type="ChEBI" id="CHEBI:29919"/>
        <dbReference type="ChEBI" id="CHEBI:33737"/>
        <dbReference type="ChEBI" id="CHEBI:33738"/>
        <dbReference type="EC" id="1.8.7.1"/>
    </reaction>
</comment>
<dbReference type="Pfam" id="PF24621">
    <property type="entry name" value="DHQS_C"/>
    <property type="match status" value="1"/>
</dbReference>
<organism evidence="27 28">
    <name type="scientific">Discostella pseudostelligera</name>
    <dbReference type="NCBI Taxonomy" id="259834"/>
    <lineage>
        <taxon>Eukaryota</taxon>
        <taxon>Sar</taxon>
        <taxon>Stramenopiles</taxon>
        <taxon>Ochrophyta</taxon>
        <taxon>Bacillariophyta</taxon>
        <taxon>Coscinodiscophyceae</taxon>
        <taxon>Thalassiosirophycidae</taxon>
        <taxon>Stephanodiscales</taxon>
        <taxon>Stephanodiscaceae</taxon>
        <taxon>Discostella</taxon>
    </lineage>
</organism>
<dbReference type="Proteomes" id="UP001530293">
    <property type="component" value="Unassembled WGS sequence"/>
</dbReference>
<dbReference type="SUPFAM" id="SSF56014">
    <property type="entry name" value="Nitrite and sulphite reductase 4Fe-4S domain-like"/>
    <property type="match status" value="2"/>
</dbReference>
<dbReference type="GO" id="GO:0016829">
    <property type="term" value="F:lyase activity"/>
    <property type="evidence" value="ECO:0007669"/>
    <property type="project" value="UniProtKB-KW"/>
</dbReference>
<feature type="domain" description="3-dehydroquinate synthase N-terminal" evidence="24">
    <location>
        <begin position="693"/>
        <end position="754"/>
    </location>
</feature>
<dbReference type="InterPro" id="IPR006066">
    <property type="entry name" value="NO2/SO3_Rdtase_FeS/sirohaem_BS"/>
</dbReference>
<feature type="domain" description="Nitrite/sulphite reductase 4Fe-4S" evidence="23">
    <location>
        <begin position="218"/>
        <end position="387"/>
    </location>
</feature>
<proteinExistence type="inferred from homology"/>
<dbReference type="GO" id="GO:0009073">
    <property type="term" value="P:aromatic amino acid family biosynthetic process"/>
    <property type="evidence" value="ECO:0007669"/>
    <property type="project" value="UniProtKB-KW"/>
</dbReference>
<dbReference type="NCBIfam" id="NF010029">
    <property type="entry name" value="PRK13504.1"/>
    <property type="match status" value="1"/>
</dbReference>
<evidence type="ECO:0000256" key="18">
    <source>
        <dbReference type="ARBA" id="ARBA00023141"/>
    </source>
</evidence>
<evidence type="ECO:0000256" key="21">
    <source>
        <dbReference type="ARBA" id="ARBA00049518"/>
    </source>
</evidence>
<evidence type="ECO:0000256" key="19">
    <source>
        <dbReference type="ARBA" id="ARBA00023239"/>
    </source>
</evidence>
<feature type="chain" id="PRO_5044877425" description="assimilatory sulfite reductase (ferredoxin)" evidence="22">
    <location>
        <begin position="24"/>
        <end position="985"/>
    </location>
</feature>
<feature type="domain" description="3-dehydroquinate synthase C-terminal" evidence="26">
    <location>
        <begin position="798"/>
        <end position="944"/>
    </location>
</feature>
<feature type="domain" description="Nitrite/Sulfite reductase ferredoxin-like" evidence="25">
    <location>
        <begin position="106"/>
        <end position="165"/>
    </location>
</feature>
<keyword evidence="19" id="KW-0456">Lyase</keyword>
<comment type="cofactor">
    <cofactor evidence="1">
        <name>siroheme</name>
        <dbReference type="ChEBI" id="CHEBI:60052"/>
    </cofactor>
</comment>
<dbReference type="SUPFAM" id="SSF55124">
    <property type="entry name" value="Nitrite/Sulfite reductase N-terminal domain-like"/>
    <property type="match status" value="2"/>
</dbReference>
<comment type="similarity">
    <text evidence="6">Belongs to the sugar phosphate cyclases superfamily. Dehydroquinate synthase family.</text>
</comment>
<keyword evidence="13" id="KW-0883">Thioether bond</keyword>
<evidence type="ECO:0000256" key="2">
    <source>
        <dbReference type="ARBA" id="ARBA00001966"/>
    </source>
</evidence>
<dbReference type="FunFam" id="3.30.413.10:FF:000008">
    <property type="entry name" value="Sulfite reductase [ferredoxin], chloroplastic"/>
    <property type="match status" value="1"/>
</dbReference>
<dbReference type="Pfam" id="PF03460">
    <property type="entry name" value="NIR_SIR_ferr"/>
    <property type="match status" value="2"/>
</dbReference>
<dbReference type="Gene3D" id="3.40.50.1970">
    <property type="match status" value="1"/>
</dbReference>
<evidence type="ECO:0000256" key="22">
    <source>
        <dbReference type="SAM" id="SignalP"/>
    </source>
</evidence>
<dbReference type="GO" id="GO:0046872">
    <property type="term" value="F:metal ion binding"/>
    <property type="evidence" value="ECO:0007669"/>
    <property type="project" value="UniProtKB-KW"/>
</dbReference>
<dbReference type="SUPFAM" id="SSF56796">
    <property type="entry name" value="Dehydroquinate synthase-like"/>
    <property type="match status" value="1"/>
</dbReference>
<dbReference type="EMBL" id="JALLBG020000097">
    <property type="protein sequence ID" value="KAL3765200.1"/>
    <property type="molecule type" value="Genomic_DNA"/>
</dbReference>
<sequence>MKLSFAASCVALAAAAAVPASLAFAPTSLQHRHTHASSTNLNVQMESSTKALPKIEKLKIASRYLRDPLDEQLKTEEIGISKDAYQILKYHGSYQQNNRETKGPKDYQFMLRLKQPAGELPPDLYRLLDDLSAKYGQGDLRATTRQCFQMHGVLKGSLKTVIASIMNIGSSTVGACGDVSRNVMTTPAPFDTPAYRYAREYSKVFAQLFRPMTPAFSEIWLDGEKAATIETWAKEVEHFNVDEHMLYDSGRGIILPDAVEPIYGTQYLPRKFKIGVTVPGDNSLDIYTNDIGVVVICNEAGELEGFNVMVGGGMGRTHNKEDTFARAADHMGFVPKEDIMEVLKAIVAAQRDHGNRDVRANARMKYLVHTLGIDKFTKLVESYYGKEIAPWRPIAEWKYNDWMGWWEQGDGKLFYGQHVDNGRVKDEGNFRLKSALRALVDKYNVHSILSPTQSIIFRDIDPKDKEGIVSVLREHGVVPIEEVDPLARLAMACPALPLCGLAQTEAERIMPSYVERVRALLNKMNLPGEEILMRMTGCPNGCARPYMAELAFVGDGAKSYQLWLGGSPVLTRTAYPFMAKMDVNALEETVEPILAMFIQQRQEFEAFGDFCHRVGAEAIEAYSASYVDLADGRDYPIYIGSTFSDDESSAILRSHIHGNRVLLITNDRIAPMYLERYQQLLLANGDDIKVDTVVLPDGEEHKTMDCMSMILDKALELGLDRKCTFVALGGGVIGDMVGFASAIYLRGVNFIQVRAQHNIIFKCLYHDFNMIGAFYQPQCVFIDINVLNTLPDRELKSGLSEVVKYGLIRDAPFFVWQEENMDKLLKRDPDTLRYAIKRSCENKSEVVQADEKEAGLRATLNLGHTFGHAIENGSGYGTWLHGEGVSIGTAMAATMSEKMGWIDAELKKRIYNILETADLPVKLPKDSPMTVETFNKLMSVDKKVANGQLRLILLKGELGSCVFTGEFDTTALQETIEEFVKEISQ</sequence>
<keyword evidence="15" id="KW-0408">Iron</keyword>
<comment type="function">
    <text evidence="3">DNA-binding protein that binds to both double-stranded and single-stranded DNA without significant sequence specificity to reversibly repress the transcriptional activity of chloroplast nucleoids by promoting DNA compaction and possibly regulate DNA replication.</text>
</comment>
<evidence type="ECO:0000256" key="16">
    <source>
        <dbReference type="ARBA" id="ARBA00023014"/>
    </source>
</evidence>
<dbReference type="AlphaFoldDB" id="A0ABD3MME3"/>
<dbReference type="Gene3D" id="3.30.413.10">
    <property type="entry name" value="Sulfite Reductase Hemoprotein, domain 1"/>
    <property type="match status" value="2"/>
</dbReference>
<keyword evidence="17" id="KW-0520">NAD</keyword>
<feature type="domain" description="Nitrite/Sulfite reductase ferredoxin-like" evidence="25">
    <location>
        <begin position="407"/>
        <end position="474"/>
    </location>
</feature>
<dbReference type="GO" id="GO:0051539">
    <property type="term" value="F:4 iron, 4 sulfur cluster binding"/>
    <property type="evidence" value="ECO:0007669"/>
    <property type="project" value="UniProtKB-KW"/>
</dbReference>
<keyword evidence="22" id="KW-0732">Signal</keyword>
<dbReference type="InterPro" id="IPR011787">
    <property type="entry name" value="SiR_ferredoxin-dep"/>
</dbReference>
<comment type="subcellular location">
    <subcellularLocation>
        <location evidence="5">Plastid</location>
        <location evidence="5">Chloroplast stroma</location>
        <location evidence="5">Chloroplast nucleoid</location>
    </subcellularLocation>
</comment>
<dbReference type="FunFam" id="1.20.1090.10:FF:000002">
    <property type="entry name" value="3-dehydroquinate synthase"/>
    <property type="match status" value="1"/>
</dbReference>
<accession>A0ABD3MME3</accession>
<dbReference type="EC" id="1.8.7.1" evidence="8"/>
<protein>
    <recommendedName>
        <fullName evidence="8">assimilatory sulfite reductase (ferredoxin)</fullName>
        <ecNumber evidence="8">1.8.7.1</ecNumber>
    </recommendedName>
</protein>
<dbReference type="InterPro" id="IPR045854">
    <property type="entry name" value="NO2/SO3_Rdtase_4Fe4S_sf"/>
</dbReference>
<evidence type="ECO:0000256" key="17">
    <source>
        <dbReference type="ARBA" id="ARBA00023027"/>
    </source>
</evidence>
<dbReference type="FunFam" id="3.30.413.10:FF:000014">
    <property type="entry name" value="Sulfite reductase [ferredoxin], chloroplastic"/>
    <property type="match status" value="1"/>
</dbReference>
<evidence type="ECO:0000256" key="4">
    <source>
        <dbReference type="ARBA" id="ARBA00003329"/>
    </source>
</evidence>
<evidence type="ECO:0000256" key="8">
    <source>
        <dbReference type="ARBA" id="ARBA00012353"/>
    </source>
</evidence>
<evidence type="ECO:0000256" key="10">
    <source>
        <dbReference type="ARBA" id="ARBA00022605"/>
    </source>
</evidence>
<keyword evidence="12" id="KW-0479">Metal-binding</keyword>
<dbReference type="InterPro" id="IPR036136">
    <property type="entry name" value="Nit/Sulf_reduc_fer-like_dom_sf"/>
</dbReference>
<evidence type="ECO:0000259" key="25">
    <source>
        <dbReference type="Pfam" id="PF03460"/>
    </source>
</evidence>
<comment type="similarity">
    <text evidence="7">Belongs to the nitrite and sulfite reductase 4Fe-4S domain family.</text>
</comment>
<dbReference type="GO" id="GO:0042644">
    <property type="term" value="C:chloroplast nucleoid"/>
    <property type="evidence" value="ECO:0007669"/>
    <property type="project" value="UniProtKB-SubCell"/>
</dbReference>
<dbReference type="Pfam" id="PF01761">
    <property type="entry name" value="DHQ_synthase"/>
    <property type="match status" value="2"/>
</dbReference>
<evidence type="ECO:0000256" key="20">
    <source>
        <dbReference type="ARBA" id="ARBA00046513"/>
    </source>
</evidence>
<gene>
    <name evidence="27" type="ORF">ACHAWU_010391</name>
</gene>
<evidence type="ECO:0000259" key="26">
    <source>
        <dbReference type="Pfam" id="PF24621"/>
    </source>
</evidence>
<keyword evidence="28" id="KW-1185">Reference proteome</keyword>
<evidence type="ECO:0000256" key="13">
    <source>
        <dbReference type="ARBA" id="ARBA00022784"/>
    </source>
</evidence>
<comment type="cofactor">
    <cofactor evidence="2">
        <name>[4Fe-4S] cluster</name>
        <dbReference type="ChEBI" id="CHEBI:49883"/>
    </cofactor>
</comment>
<name>A0ABD3MME3_9STRA</name>
<keyword evidence="11" id="KW-0349">Heme</keyword>
<keyword evidence="14" id="KW-0560">Oxidoreductase</keyword>
<evidence type="ECO:0000256" key="15">
    <source>
        <dbReference type="ARBA" id="ARBA00023004"/>
    </source>
</evidence>
<dbReference type="InterPro" id="IPR045169">
    <property type="entry name" value="NO2/SO3_Rdtase_4Fe4S_prot"/>
</dbReference>
<dbReference type="InterPro" id="IPR016037">
    <property type="entry name" value="DHQ_synth_AroB"/>
</dbReference>
<comment type="function">
    <text evidence="4">Essential protein with sulfite reductase activity required in assimilatory sulfate reduction pathway during both primary and secondary metabolism and thus involved in development and growth.</text>
</comment>
<evidence type="ECO:0000256" key="14">
    <source>
        <dbReference type="ARBA" id="ARBA00023002"/>
    </source>
</evidence>
<dbReference type="NCBIfam" id="TIGR02042">
    <property type="entry name" value="sir"/>
    <property type="match status" value="1"/>
</dbReference>
<reference evidence="27 28" key="1">
    <citation type="submission" date="2024-10" db="EMBL/GenBank/DDBJ databases">
        <title>Updated reference genomes for cyclostephanoid diatoms.</title>
        <authorList>
            <person name="Roberts W.R."/>
            <person name="Alverson A.J."/>
        </authorList>
    </citation>
    <scope>NUCLEOTIDE SEQUENCE [LARGE SCALE GENOMIC DNA]</scope>
    <source>
        <strain evidence="27 28">AJA232-27</strain>
    </source>
</reference>
<dbReference type="HAMAP" id="MF_00110">
    <property type="entry name" value="DHQ_synthase"/>
    <property type="match status" value="1"/>
</dbReference>